<reference evidence="3 4" key="1">
    <citation type="journal article" date="2014" name="Nature">
        <title>An environmental bacterial taxon with a large and distinct metabolic repertoire.</title>
        <authorList>
            <person name="Wilson M.C."/>
            <person name="Mori T."/>
            <person name="Ruckert C."/>
            <person name="Uria A.R."/>
            <person name="Helf M.J."/>
            <person name="Takada K."/>
            <person name="Gernert C."/>
            <person name="Steffens U.A."/>
            <person name="Heycke N."/>
            <person name="Schmitt S."/>
            <person name="Rinke C."/>
            <person name="Helfrich E.J."/>
            <person name="Brachmann A.O."/>
            <person name="Gurgui C."/>
            <person name="Wakimoto T."/>
            <person name="Kracht M."/>
            <person name="Crusemann M."/>
            <person name="Hentschel U."/>
            <person name="Abe I."/>
            <person name="Matsunaga S."/>
            <person name="Kalinowski J."/>
            <person name="Takeyama H."/>
            <person name="Piel J."/>
        </authorList>
    </citation>
    <scope>NUCLEOTIDE SEQUENCE [LARGE SCALE GENOMIC DNA]</scope>
    <source>
        <strain evidence="4">TSY2</strain>
    </source>
</reference>
<dbReference type="GO" id="GO:0016831">
    <property type="term" value="F:carboxy-lyase activity"/>
    <property type="evidence" value="ECO:0007669"/>
    <property type="project" value="InterPro"/>
</dbReference>
<dbReference type="SUPFAM" id="SSF51556">
    <property type="entry name" value="Metallo-dependent hydrolases"/>
    <property type="match status" value="1"/>
</dbReference>
<proteinExistence type="predicted"/>
<dbReference type="Pfam" id="PF04909">
    <property type="entry name" value="Amidohydro_2"/>
    <property type="match status" value="1"/>
</dbReference>
<dbReference type="PANTHER" id="PTHR21240">
    <property type="entry name" value="2-AMINO-3-CARBOXYLMUCONATE-6-SEMIALDEHYDE DECARBOXYLASE"/>
    <property type="match status" value="1"/>
</dbReference>
<dbReference type="InterPro" id="IPR032466">
    <property type="entry name" value="Metal_Hydrolase"/>
</dbReference>
<organism evidence="3 4">
    <name type="scientific">Candidatus Entotheonella gemina</name>
    <dbReference type="NCBI Taxonomy" id="1429439"/>
    <lineage>
        <taxon>Bacteria</taxon>
        <taxon>Pseudomonadati</taxon>
        <taxon>Nitrospinota/Tectimicrobiota group</taxon>
        <taxon>Candidatus Tectimicrobiota</taxon>
        <taxon>Candidatus Entotheonellia</taxon>
        <taxon>Candidatus Entotheonellales</taxon>
        <taxon>Candidatus Entotheonellaceae</taxon>
        <taxon>Candidatus Entotheonella</taxon>
    </lineage>
</organism>
<protein>
    <recommendedName>
        <fullName evidence="2">Amidohydrolase-related domain-containing protein</fullName>
    </recommendedName>
</protein>
<dbReference type="GO" id="GO:0016787">
    <property type="term" value="F:hydrolase activity"/>
    <property type="evidence" value="ECO:0007669"/>
    <property type="project" value="InterPro"/>
</dbReference>
<evidence type="ECO:0000313" key="4">
    <source>
        <dbReference type="Proteomes" id="UP000019140"/>
    </source>
</evidence>
<dbReference type="PATRIC" id="fig|1429439.4.peg.7884"/>
<dbReference type="Proteomes" id="UP000019140">
    <property type="component" value="Unassembled WGS sequence"/>
</dbReference>
<accession>W4LCY9</accession>
<dbReference type="Gene3D" id="3.20.20.140">
    <property type="entry name" value="Metal-dependent hydrolases"/>
    <property type="match status" value="1"/>
</dbReference>
<comment type="caution">
    <text evidence="3">The sequence shown here is derived from an EMBL/GenBank/DDBJ whole genome shotgun (WGS) entry which is preliminary data.</text>
</comment>
<keyword evidence="4" id="KW-1185">Reference proteome</keyword>
<gene>
    <name evidence="3" type="ORF">ETSY2_47585</name>
</gene>
<keyword evidence="1" id="KW-0456">Lyase</keyword>
<evidence type="ECO:0000313" key="3">
    <source>
        <dbReference type="EMBL" id="ETW95779.1"/>
    </source>
</evidence>
<dbReference type="InterPro" id="IPR006680">
    <property type="entry name" value="Amidohydro-rel"/>
</dbReference>
<dbReference type="EMBL" id="AZHX01002270">
    <property type="protein sequence ID" value="ETW95779.1"/>
    <property type="molecule type" value="Genomic_DNA"/>
</dbReference>
<name>W4LCY9_9BACT</name>
<dbReference type="GO" id="GO:0005737">
    <property type="term" value="C:cytoplasm"/>
    <property type="evidence" value="ECO:0007669"/>
    <property type="project" value="TreeGrafter"/>
</dbReference>
<evidence type="ECO:0000256" key="1">
    <source>
        <dbReference type="ARBA" id="ARBA00023239"/>
    </source>
</evidence>
<dbReference type="AlphaFoldDB" id="W4LCY9"/>
<sequence>MPISETIPSNPHLAFVECEISAGASAGAGGGSGQAHTQGRREVVVSGRRVKTIDVHAHCIVPEAAQLINHPLEAPGLLWSNVSDRLAQMDQTGVDVQALSINPYWYRAERDAVAELIRVQNEALVEFCASQPDRFVAFATAALQYPDLAAEQVEHAVKALGFRGVGVGGSVAGEDLANPKFHPFWAKCEALGVLVFMHPLGTRELEPSGRLAGNGLLTNTIGNPLETTIALSHLIFEGTLDRFPGLKICAAHGGGFLPSYANRSDAVITTFPDRVGPLPKKKPTEYIRGGQLYFDSIMFTGEAMRHLIAEAGIDHVVLGTDYPFPWNTVPVDHILSIPGLSDEDRIKILGETAAKLLGIEG</sequence>
<evidence type="ECO:0000259" key="2">
    <source>
        <dbReference type="Pfam" id="PF04909"/>
    </source>
</evidence>
<dbReference type="HOGENOM" id="CLU_039329_1_2_7"/>
<dbReference type="PANTHER" id="PTHR21240:SF28">
    <property type="entry name" value="ISO-OROTATE DECARBOXYLASE (EUROFUNG)"/>
    <property type="match status" value="1"/>
</dbReference>
<feature type="domain" description="Amidohydrolase-related" evidence="2">
    <location>
        <begin position="53"/>
        <end position="359"/>
    </location>
</feature>
<dbReference type="InterPro" id="IPR032465">
    <property type="entry name" value="ACMSD"/>
</dbReference>
<dbReference type="GO" id="GO:0019748">
    <property type="term" value="P:secondary metabolic process"/>
    <property type="evidence" value="ECO:0007669"/>
    <property type="project" value="TreeGrafter"/>
</dbReference>